<organism evidence="1 2">
    <name type="scientific">Citrobacter koseri (strain ATCC BAA-895 / CDC 4225-83 / SGSC4696)</name>
    <dbReference type="NCBI Taxonomy" id="290338"/>
    <lineage>
        <taxon>Bacteria</taxon>
        <taxon>Pseudomonadati</taxon>
        <taxon>Pseudomonadota</taxon>
        <taxon>Gammaproteobacteria</taxon>
        <taxon>Enterobacterales</taxon>
        <taxon>Enterobacteriaceae</taxon>
        <taxon>Citrobacter</taxon>
    </lineage>
</organism>
<evidence type="ECO:0000313" key="2">
    <source>
        <dbReference type="Proteomes" id="UP000008148"/>
    </source>
</evidence>
<proteinExistence type="predicted"/>
<gene>
    <name evidence="1" type="ordered locus">CKO_03778</name>
</gene>
<dbReference type="HOGENOM" id="CLU_170241_0_0_6"/>
<accession>A8AMZ1</accession>
<dbReference type="AlphaFoldDB" id="A8AMZ1"/>
<sequence>MAEIKDAGMFKQIVAALFIRRTINRNRGAHAPAQGEQPLNMIHMIMREQKLLKRSGGPAIGKIVQARIKQRYRVIEFDDAATGAAAILLL</sequence>
<protein>
    <submittedName>
        <fullName evidence="1">Uncharacterized protein</fullName>
    </submittedName>
</protein>
<dbReference type="Proteomes" id="UP000008148">
    <property type="component" value="Chromosome"/>
</dbReference>
<keyword evidence="2" id="KW-1185">Reference proteome</keyword>
<dbReference type="KEGG" id="cko:CKO_03778"/>
<name>A8AMZ1_CITK8</name>
<dbReference type="EMBL" id="CP000822">
    <property type="protein sequence ID" value="ABV14854.1"/>
    <property type="molecule type" value="Genomic_DNA"/>
</dbReference>
<evidence type="ECO:0000313" key="1">
    <source>
        <dbReference type="EMBL" id="ABV14854.1"/>
    </source>
</evidence>
<reference evidence="1 2" key="1">
    <citation type="submission" date="2007-08" db="EMBL/GenBank/DDBJ databases">
        <authorList>
            <consortium name="The Citrobacter koseri Genome Sequencing Project"/>
            <person name="McClelland M."/>
            <person name="Sanderson E.K."/>
            <person name="Porwollik S."/>
            <person name="Spieth J."/>
            <person name="Clifton W.S."/>
            <person name="Latreille P."/>
            <person name="Courtney L."/>
            <person name="Wang C."/>
            <person name="Pepin K."/>
            <person name="Bhonagiri V."/>
            <person name="Nash W."/>
            <person name="Johnson M."/>
            <person name="Thiruvilangam P."/>
            <person name="Wilson R."/>
        </authorList>
    </citation>
    <scope>NUCLEOTIDE SEQUENCE [LARGE SCALE GENOMIC DNA]</scope>
    <source>
        <strain evidence="2">ATCC BAA-895 / CDC 4225-83 / SGSC4696</strain>
    </source>
</reference>